<organism evidence="2 3">
    <name type="scientific">Vitreoscilla massiliensis</name>
    <dbReference type="NCBI Taxonomy" id="1689272"/>
    <lineage>
        <taxon>Bacteria</taxon>
        <taxon>Pseudomonadati</taxon>
        <taxon>Pseudomonadota</taxon>
        <taxon>Betaproteobacteria</taxon>
        <taxon>Neisseriales</taxon>
        <taxon>Neisseriaceae</taxon>
        <taxon>Vitreoscilla</taxon>
    </lineage>
</organism>
<evidence type="ECO:0000256" key="1">
    <source>
        <dbReference type="SAM" id="Phobius"/>
    </source>
</evidence>
<feature type="transmembrane region" description="Helical" evidence="1">
    <location>
        <begin position="46"/>
        <end position="66"/>
    </location>
</feature>
<gene>
    <name evidence="2" type="ORF">LVJ82_10450</name>
</gene>
<keyword evidence="1" id="KW-0472">Membrane</keyword>
<sequence>MTAMDAVWMVVVTLVAILLQQYLLSRSVRAAPQQRNVVRMSPLLRHVAQTMVGMAVAMMVFAAYKYQGMLRLAPLLCALIVGGLGAAILWVGKRWYVAVAPTYVQYHRGIGQARQIVFSDIAALQDKTINGMPHLRVKARNGWRVDVPLQALDARPLLAWQVFVRTYQRAPTAEEWAQCLYEMQRQPIAH</sequence>
<evidence type="ECO:0000313" key="2">
    <source>
        <dbReference type="EMBL" id="UOO87912.1"/>
    </source>
</evidence>
<protein>
    <submittedName>
        <fullName evidence="2">Uncharacterized protein</fullName>
    </submittedName>
</protein>
<keyword evidence="3" id="KW-1185">Reference proteome</keyword>
<name>A0ABY4E3C3_9NEIS</name>
<keyword evidence="1" id="KW-0812">Transmembrane</keyword>
<proteinExistence type="predicted"/>
<feature type="transmembrane region" description="Helical" evidence="1">
    <location>
        <begin position="72"/>
        <end position="91"/>
    </location>
</feature>
<feature type="transmembrane region" description="Helical" evidence="1">
    <location>
        <begin position="6"/>
        <end position="25"/>
    </location>
</feature>
<evidence type="ECO:0000313" key="3">
    <source>
        <dbReference type="Proteomes" id="UP000832011"/>
    </source>
</evidence>
<dbReference type="EMBL" id="CP091511">
    <property type="protein sequence ID" value="UOO87912.1"/>
    <property type="molecule type" value="Genomic_DNA"/>
</dbReference>
<dbReference type="RefSeq" id="WP_058356648.1">
    <property type="nucleotide sequence ID" value="NZ_CABKVG010000009.1"/>
</dbReference>
<keyword evidence="1" id="KW-1133">Transmembrane helix</keyword>
<dbReference type="Proteomes" id="UP000832011">
    <property type="component" value="Chromosome"/>
</dbReference>
<accession>A0ABY4E3C3</accession>
<reference evidence="2 3" key="1">
    <citation type="journal article" date="2022" name="Res Sq">
        <title>Evolution of multicellular longitudinally dividing oral cavity symbionts (Neisseriaceae).</title>
        <authorList>
            <person name="Nyongesa S."/>
            <person name="Weber P."/>
            <person name="Bernet E."/>
            <person name="Pullido F."/>
            <person name="Nieckarz M."/>
            <person name="Delaby M."/>
            <person name="Nieves C."/>
            <person name="Viehboeck T."/>
            <person name="Krause N."/>
            <person name="Rivera-Millot A."/>
            <person name="Nakamura A."/>
            <person name="Vischer N."/>
            <person name="VanNieuwenhze M."/>
            <person name="Brun Y."/>
            <person name="Cava F."/>
            <person name="Bulgheresi S."/>
            <person name="Veyrier F."/>
        </authorList>
    </citation>
    <scope>NUCLEOTIDE SEQUENCE [LARGE SCALE GENOMIC DNA]</scope>
    <source>
        <strain evidence="2 3">SN4</strain>
    </source>
</reference>